<organism evidence="1 2">
    <name type="scientific">Streptococcus sanguinis SK330</name>
    <dbReference type="NCBI Taxonomy" id="888813"/>
    <lineage>
        <taxon>Bacteria</taxon>
        <taxon>Bacillati</taxon>
        <taxon>Bacillota</taxon>
        <taxon>Bacilli</taxon>
        <taxon>Lactobacillales</taxon>
        <taxon>Streptococcaceae</taxon>
        <taxon>Streptococcus</taxon>
    </lineage>
</organism>
<dbReference type="HOGENOM" id="CLU_186973_0_0_9"/>
<protein>
    <submittedName>
        <fullName evidence="1">Uncharacterized protein</fullName>
    </submittedName>
</protein>
<dbReference type="RefSeq" id="WP_002915070.1">
    <property type="nucleotide sequence ID" value="NZ_GL878548.1"/>
</dbReference>
<accession>F2C4H2</accession>
<dbReference type="AlphaFoldDB" id="F2C4H2"/>
<name>F2C4H2_STRSA</name>
<evidence type="ECO:0000313" key="2">
    <source>
        <dbReference type="Proteomes" id="UP000005955"/>
    </source>
</evidence>
<sequence length="64" mass="6980">MIPEVNNLINDLDNSTRDGSIMGAILHDVRHAKDLKQQPIHDKINKAGQFSGYDSGYAAGEIVS</sequence>
<evidence type="ECO:0000313" key="1">
    <source>
        <dbReference type="EMBL" id="EGF16375.1"/>
    </source>
</evidence>
<reference evidence="1 2" key="1">
    <citation type="submission" date="2011-02" db="EMBL/GenBank/DDBJ databases">
        <authorList>
            <person name="Muzny D."/>
            <person name="Qin X."/>
            <person name="Deng J."/>
            <person name="Jiang H."/>
            <person name="Liu Y."/>
            <person name="Qu J."/>
            <person name="Song X.-Z."/>
            <person name="Zhang L."/>
            <person name="Thornton R."/>
            <person name="Coyle M."/>
            <person name="Francisco L."/>
            <person name="Jackson L."/>
            <person name="Javaid M."/>
            <person name="Korchina V."/>
            <person name="Kovar C."/>
            <person name="Mata R."/>
            <person name="Mathew T."/>
            <person name="Ngo R."/>
            <person name="Nguyen L."/>
            <person name="Nguyen N."/>
            <person name="Okwuonu G."/>
            <person name="Ongeri F."/>
            <person name="Pham C."/>
            <person name="Simmons D."/>
            <person name="Wilczek-Boney K."/>
            <person name="Hale W."/>
            <person name="Jakkamsetti A."/>
            <person name="Pham P."/>
            <person name="Ruth R."/>
            <person name="San Lucas F."/>
            <person name="Warren J."/>
            <person name="Zhang J."/>
            <person name="Zhao Z."/>
            <person name="Zhou C."/>
            <person name="Zhu D."/>
            <person name="Lee S."/>
            <person name="Bess C."/>
            <person name="Blankenburg K."/>
            <person name="Forbes L."/>
            <person name="Fu Q."/>
            <person name="Gubbala S."/>
            <person name="Hirani K."/>
            <person name="Jayaseelan J.C."/>
            <person name="Lara F."/>
            <person name="Munidasa M."/>
            <person name="Palculict T."/>
            <person name="Patil S."/>
            <person name="Pu L.-L."/>
            <person name="Saada N."/>
            <person name="Tang L."/>
            <person name="Weissenberger G."/>
            <person name="Zhu Y."/>
            <person name="Hemphill L."/>
            <person name="Shang Y."/>
            <person name="Youmans B."/>
            <person name="Ayvaz T."/>
            <person name="Ross M."/>
            <person name="Santibanez J."/>
            <person name="Aqrawi P."/>
            <person name="Gross S."/>
            <person name="Joshi V."/>
            <person name="Fowler G."/>
            <person name="Nazareth L."/>
            <person name="Reid J."/>
            <person name="Worley K."/>
            <person name="Petrosino J."/>
            <person name="Highlander S."/>
            <person name="Gibbs R."/>
        </authorList>
    </citation>
    <scope>NUCLEOTIDE SEQUENCE [LARGE SCALE GENOMIC DNA]</scope>
    <source>
        <strain evidence="1 2">SK330</strain>
    </source>
</reference>
<dbReference type="EMBL" id="AFBD01000001">
    <property type="protein sequence ID" value="EGF16375.1"/>
    <property type="molecule type" value="Genomic_DNA"/>
</dbReference>
<gene>
    <name evidence="1" type="ORF">HMPREF9386_0545</name>
</gene>
<proteinExistence type="predicted"/>
<dbReference type="Proteomes" id="UP000005955">
    <property type="component" value="Unassembled WGS sequence"/>
</dbReference>
<comment type="caution">
    <text evidence="1">The sequence shown here is derived from an EMBL/GenBank/DDBJ whole genome shotgun (WGS) entry which is preliminary data.</text>
</comment>
<dbReference type="PATRIC" id="fig|888813.3.peg.533"/>